<proteinExistence type="predicted"/>
<evidence type="ECO:0000313" key="1">
    <source>
        <dbReference type="EMBL" id="ACM04767.1"/>
    </source>
</evidence>
<dbReference type="EMBL" id="CP001275">
    <property type="protein sequence ID" value="ACM04767.1"/>
    <property type="molecule type" value="Genomic_DNA"/>
</dbReference>
<dbReference type="Proteomes" id="UP000000447">
    <property type="component" value="Chromosome"/>
</dbReference>
<name>B9L2T8_THERP</name>
<reference evidence="1 2" key="1">
    <citation type="journal article" date="2009" name="PLoS ONE">
        <title>Complete genome sequence of the aerobic CO-oxidizing thermophile Thermomicrobium roseum.</title>
        <authorList>
            <person name="Wu D."/>
            <person name="Raymond J."/>
            <person name="Wu M."/>
            <person name="Chatterji S."/>
            <person name="Ren Q."/>
            <person name="Graham J.E."/>
            <person name="Bryant D.A."/>
            <person name="Robb F."/>
            <person name="Colman A."/>
            <person name="Tallon L.J."/>
            <person name="Badger J.H."/>
            <person name="Madupu R."/>
            <person name="Ward N.L."/>
            <person name="Eisen J.A."/>
        </authorList>
    </citation>
    <scope>NUCLEOTIDE SEQUENCE [LARGE SCALE GENOMIC DNA]</scope>
    <source>
        <strain evidence="2">ATCC 27502 / DSM 5159 / P-2</strain>
    </source>
</reference>
<sequence>MNPNHQSPLEVIHQAMREIVSLHRVTVNQLSELIGVQRETTGQLHGVIDAMREVSALFREMTNTQSKVNDFLNMLSQELRNVAEIDETTRRLLADFIEQLQQLWPHLEEVTGQLVGFGVLLRQLFREQERANLLVLAEDVARRVPNLFCRHLTQLRWGAPGEFYDEIQGHVPEGALDSWLSADLVVTGVLRQAAEAPPLWIVGWVVPEINEPAVTSARDRLVALRETFPRVLPALVALRPTDDAGLASSQGVLVIADRVVRNWEEALARWLVHPE</sequence>
<dbReference type="RefSeq" id="WP_015922922.1">
    <property type="nucleotide sequence ID" value="NC_011959.1"/>
</dbReference>
<organism evidence="1 2">
    <name type="scientific">Thermomicrobium roseum (strain ATCC 27502 / DSM 5159 / P-2)</name>
    <dbReference type="NCBI Taxonomy" id="309801"/>
    <lineage>
        <taxon>Bacteria</taxon>
        <taxon>Pseudomonadati</taxon>
        <taxon>Thermomicrobiota</taxon>
        <taxon>Thermomicrobia</taxon>
        <taxon>Thermomicrobiales</taxon>
        <taxon>Thermomicrobiaceae</taxon>
        <taxon>Thermomicrobium</taxon>
    </lineage>
</organism>
<dbReference type="SUPFAM" id="SSF58104">
    <property type="entry name" value="Methyl-accepting chemotaxis protein (MCP) signaling domain"/>
    <property type="match status" value="1"/>
</dbReference>
<dbReference type="eggNOG" id="COG1196">
    <property type="taxonomic scope" value="Bacteria"/>
</dbReference>
<dbReference type="AlphaFoldDB" id="B9L2T8"/>
<dbReference type="KEGG" id="tro:trd_1981"/>
<accession>B9L2T8</accession>
<evidence type="ECO:0000313" key="2">
    <source>
        <dbReference type="Proteomes" id="UP000000447"/>
    </source>
</evidence>
<protein>
    <submittedName>
        <fullName evidence="1">Uncharacterized protein</fullName>
    </submittedName>
</protein>
<keyword evidence="2" id="KW-1185">Reference proteome</keyword>
<gene>
    <name evidence="1" type="ordered locus">trd_1981</name>
</gene>
<dbReference type="HOGENOM" id="CLU_1011685_0_0_0"/>